<reference evidence="2" key="1">
    <citation type="journal article" date="2014" name="Int. J. Syst. Evol. Microbiol.">
        <title>Complete genome sequence of Corynebacterium casei LMG S-19264T (=DSM 44701T), isolated from a smear-ripened cheese.</title>
        <authorList>
            <consortium name="US DOE Joint Genome Institute (JGI-PGF)"/>
            <person name="Walter F."/>
            <person name="Albersmeier A."/>
            <person name="Kalinowski J."/>
            <person name="Ruckert C."/>
        </authorList>
    </citation>
    <scope>NUCLEOTIDE SEQUENCE</scope>
    <source>
        <strain evidence="2">VKM Ac-1069</strain>
    </source>
</reference>
<protein>
    <recommendedName>
        <fullName evidence="1">MEDS domain-containing protein</fullName>
    </recommendedName>
</protein>
<reference evidence="2" key="2">
    <citation type="submission" date="2023-01" db="EMBL/GenBank/DDBJ databases">
        <authorList>
            <person name="Sun Q."/>
            <person name="Evtushenko L."/>
        </authorList>
    </citation>
    <scope>NUCLEOTIDE SEQUENCE</scope>
    <source>
        <strain evidence="2">VKM Ac-1069</strain>
    </source>
</reference>
<accession>A0A9W6P1J9</accession>
<proteinExistence type="predicted"/>
<gene>
    <name evidence="2" type="ORF">GCM10017577_72660</name>
</gene>
<comment type="caution">
    <text evidence="2">The sequence shown here is derived from an EMBL/GenBank/DDBJ whole genome shotgun (WGS) entry which is preliminary data.</text>
</comment>
<dbReference type="InterPro" id="IPR025847">
    <property type="entry name" value="MEDS_domain"/>
</dbReference>
<evidence type="ECO:0000313" key="3">
    <source>
        <dbReference type="Proteomes" id="UP001143463"/>
    </source>
</evidence>
<organism evidence="2 3">
    <name type="scientific">Pseudonocardia halophobica</name>
    <dbReference type="NCBI Taxonomy" id="29401"/>
    <lineage>
        <taxon>Bacteria</taxon>
        <taxon>Bacillati</taxon>
        <taxon>Actinomycetota</taxon>
        <taxon>Actinomycetes</taxon>
        <taxon>Pseudonocardiales</taxon>
        <taxon>Pseudonocardiaceae</taxon>
        <taxon>Pseudonocardia</taxon>
    </lineage>
</organism>
<dbReference type="AlphaFoldDB" id="A0A9W6P1J9"/>
<dbReference type="Pfam" id="PF14417">
    <property type="entry name" value="MEDS"/>
    <property type="match status" value="1"/>
</dbReference>
<sequence length="280" mass="29368">MRATGPVDEARGLGPGGHFCLAFDDRAEFRRQAAGFLREGLGLGERVLYVADAPEAELAEVAAELGAGARPGAVEVVAVRSVYGADEVVDPDAQVSTYAVATDAALADGFTGLRVAAEITVLVRGAEQRDAFARYEQRIDRYMTGHPFSAVCAYDRRVLGAAAVAELACVHPAASPGATPFHFFAREGVGAVLGGEIDRTGRALLARTLDRAELGPLGDELVVDAAELGFLDHRGLLLLDELGRREEVVVALRGAPGVVGRMAGLLELARVRVDVVDPAA</sequence>
<evidence type="ECO:0000259" key="1">
    <source>
        <dbReference type="Pfam" id="PF14417"/>
    </source>
</evidence>
<dbReference type="Proteomes" id="UP001143463">
    <property type="component" value="Unassembled WGS sequence"/>
</dbReference>
<dbReference type="EMBL" id="BSFQ01000066">
    <property type="protein sequence ID" value="GLL16111.1"/>
    <property type="molecule type" value="Genomic_DNA"/>
</dbReference>
<evidence type="ECO:0000313" key="2">
    <source>
        <dbReference type="EMBL" id="GLL16111.1"/>
    </source>
</evidence>
<dbReference type="RefSeq" id="WP_037054362.1">
    <property type="nucleotide sequence ID" value="NZ_BAAAUZ010000042.1"/>
</dbReference>
<keyword evidence="3" id="KW-1185">Reference proteome</keyword>
<feature type="domain" description="MEDS" evidence="1">
    <location>
        <begin position="18"/>
        <end position="172"/>
    </location>
</feature>
<name>A0A9W6P1J9_9PSEU</name>